<dbReference type="InterPro" id="IPR038081">
    <property type="entry name" value="CalX-like_sf"/>
</dbReference>
<evidence type="ECO:0000256" key="1">
    <source>
        <dbReference type="SAM" id="SignalP"/>
    </source>
</evidence>
<proteinExistence type="predicted"/>
<gene>
    <name evidence="2" type="ORF">DFJ67_5102</name>
</gene>
<name>A0A3D9ZNY0_9ACTN</name>
<keyword evidence="3" id="KW-1185">Reference proteome</keyword>
<evidence type="ECO:0000313" key="2">
    <source>
        <dbReference type="EMBL" id="REF99076.1"/>
    </source>
</evidence>
<feature type="signal peptide" evidence="1">
    <location>
        <begin position="1"/>
        <end position="20"/>
    </location>
</feature>
<accession>A0A3D9ZNY0</accession>
<feature type="chain" id="PRO_5017670025" description="Calx-beta domain-containing protein" evidence="1">
    <location>
        <begin position="21"/>
        <end position="164"/>
    </location>
</feature>
<dbReference type="EMBL" id="QUMQ01000001">
    <property type="protein sequence ID" value="REF99076.1"/>
    <property type="molecule type" value="Genomic_DNA"/>
</dbReference>
<dbReference type="Proteomes" id="UP000256913">
    <property type="component" value="Unassembled WGS sequence"/>
</dbReference>
<organism evidence="2 3">
    <name type="scientific">Asanoa ferruginea</name>
    <dbReference type="NCBI Taxonomy" id="53367"/>
    <lineage>
        <taxon>Bacteria</taxon>
        <taxon>Bacillati</taxon>
        <taxon>Actinomycetota</taxon>
        <taxon>Actinomycetes</taxon>
        <taxon>Micromonosporales</taxon>
        <taxon>Micromonosporaceae</taxon>
        <taxon>Asanoa</taxon>
    </lineage>
</organism>
<protein>
    <recommendedName>
        <fullName evidence="4">Calx-beta domain-containing protein</fullName>
    </recommendedName>
</protein>
<evidence type="ECO:0000313" key="3">
    <source>
        <dbReference type="Proteomes" id="UP000256913"/>
    </source>
</evidence>
<dbReference type="SUPFAM" id="SSF141072">
    <property type="entry name" value="CalX-like"/>
    <property type="match status" value="1"/>
</dbReference>
<dbReference type="AlphaFoldDB" id="A0A3D9ZNY0"/>
<sequence>MGKAMVAAIAVSLVAGFGQGAPNLTGKGDACTGPRHLYISDASGAEGNVPADNQLVFQVRSSGCGVAMVVPFEIGGTETNGPSDVVAGFGSIQYAEGDLAARTITVHVVPDSTPEHDEVFSVWLKHPNVRNVKIDRCVAGGTIVNDDFGVVTEPKVGARLHCSE</sequence>
<keyword evidence="1" id="KW-0732">Signal</keyword>
<dbReference type="Gene3D" id="2.60.40.2030">
    <property type="match status" value="1"/>
</dbReference>
<comment type="caution">
    <text evidence="2">The sequence shown here is derived from an EMBL/GenBank/DDBJ whole genome shotgun (WGS) entry which is preliminary data.</text>
</comment>
<evidence type="ECO:0008006" key="4">
    <source>
        <dbReference type="Google" id="ProtNLM"/>
    </source>
</evidence>
<reference evidence="2 3" key="1">
    <citation type="submission" date="2018-08" db="EMBL/GenBank/DDBJ databases">
        <title>Sequencing the genomes of 1000 actinobacteria strains.</title>
        <authorList>
            <person name="Klenk H.-P."/>
        </authorList>
    </citation>
    <scope>NUCLEOTIDE SEQUENCE [LARGE SCALE GENOMIC DNA]</scope>
    <source>
        <strain evidence="2 3">DSM 44099</strain>
    </source>
</reference>